<dbReference type="Pfam" id="PF20303">
    <property type="entry name" value="YLATT"/>
    <property type="match status" value="1"/>
</dbReference>
<gene>
    <name evidence="4" type="ORF">SAMN05421820_114120</name>
</gene>
<protein>
    <recommendedName>
        <fullName evidence="3">YEATS-Like-Associating Three TM domain-containing protein</fullName>
    </recommendedName>
</protein>
<dbReference type="InterPro" id="IPR046890">
    <property type="entry name" value="YLATT"/>
</dbReference>
<reference evidence="5" key="1">
    <citation type="submission" date="2016-10" db="EMBL/GenBank/DDBJ databases">
        <authorList>
            <person name="Varghese N."/>
            <person name="Submissions S."/>
        </authorList>
    </citation>
    <scope>NUCLEOTIDE SEQUENCE [LARGE SCALE GENOMIC DNA]</scope>
    <source>
        <strain evidence="5">DSM 19110</strain>
    </source>
</reference>
<feature type="transmembrane region" description="Helical" evidence="2">
    <location>
        <begin position="82"/>
        <end position="100"/>
    </location>
</feature>
<feature type="coiled-coil region" evidence="1">
    <location>
        <begin position="100"/>
        <end position="141"/>
    </location>
</feature>
<keyword evidence="5" id="KW-1185">Reference proteome</keyword>
<accession>A0A1H0JA46</accession>
<dbReference type="Proteomes" id="UP000183200">
    <property type="component" value="Unassembled WGS sequence"/>
</dbReference>
<feature type="transmembrane region" description="Helical" evidence="2">
    <location>
        <begin position="48"/>
        <end position="70"/>
    </location>
</feature>
<evidence type="ECO:0000256" key="2">
    <source>
        <dbReference type="SAM" id="Phobius"/>
    </source>
</evidence>
<dbReference type="AlphaFoldDB" id="A0A1H0JA46"/>
<sequence length="219" mass="24078">MHYNHYVILMLIMLGSGLLGGLSNYFILSAEEGASVTSGKGFLMRKSLILGITASFMVPLFLTTISSDILARPEDGTFDKNYLVLAGFCLLTAIMSKRFIEGLYEKVMKAEANANRAMDKATEAIEKLEAVEESLSEEEHDGVAALSAVFKAKDLTDEDKVLSSFTNRKYLYRSGSGIASELKLDRIIVKDTLSALVEEGKIRTKFNKRGHLLYALTGS</sequence>
<dbReference type="OrthoDB" id="2084204at2"/>
<proteinExistence type="predicted"/>
<organism evidence="4 5">
    <name type="scientific">Pedobacter steynii</name>
    <dbReference type="NCBI Taxonomy" id="430522"/>
    <lineage>
        <taxon>Bacteria</taxon>
        <taxon>Pseudomonadati</taxon>
        <taxon>Bacteroidota</taxon>
        <taxon>Sphingobacteriia</taxon>
        <taxon>Sphingobacteriales</taxon>
        <taxon>Sphingobacteriaceae</taxon>
        <taxon>Pedobacter</taxon>
    </lineage>
</organism>
<name>A0A1H0JA46_9SPHI</name>
<keyword evidence="2" id="KW-0812">Transmembrane</keyword>
<keyword evidence="2" id="KW-0472">Membrane</keyword>
<dbReference type="RefSeq" id="WP_143010587.1">
    <property type="nucleotide sequence ID" value="NZ_FNGY01000014.1"/>
</dbReference>
<evidence type="ECO:0000259" key="3">
    <source>
        <dbReference type="Pfam" id="PF20303"/>
    </source>
</evidence>
<evidence type="ECO:0000256" key="1">
    <source>
        <dbReference type="SAM" id="Coils"/>
    </source>
</evidence>
<keyword evidence="2" id="KW-1133">Transmembrane helix</keyword>
<evidence type="ECO:0000313" key="4">
    <source>
        <dbReference type="EMBL" id="SDO40201.1"/>
    </source>
</evidence>
<keyword evidence="1" id="KW-0175">Coiled coil</keyword>
<dbReference type="EMBL" id="FNGY01000014">
    <property type="protein sequence ID" value="SDO40201.1"/>
    <property type="molecule type" value="Genomic_DNA"/>
</dbReference>
<evidence type="ECO:0000313" key="5">
    <source>
        <dbReference type="Proteomes" id="UP000183200"/>
    </source>
</evidence>
<feature type="transmembrane region" description="Helical" evidence="2">
    <location>
        <begin position="6"/>
        <end position="27"/>
    </location>
</feature>
<feature type="domain" description="YEATS-Like-Associating Three TM" evidence="3">
    <location>
        <begin position="5"/>
        <end position="117"/>
    </location>
</feature>